<evidence type="ECO:0000256" key="1">
    <source>
        <dbReference type="ARBA" id="ARBA00004049"/>
    </source>
</evidence>
<dbReference type="InterPro" id="IPR006455">
    <property type="entry name" value="Homeodomain_ZF_HD"/>
</dbReference>
<dbReference type="Pfam" id="PF04770">
    <property type="entry name" value="ZF-HD_dimer"/>
    <property type="match status" value="1"/>
</dbReference>
<keyword evidence="6" id="KW-0862">Zinc</keyword>
<dbReference type="PANTHER" id="PTHR31948">
    <property type="entry name" value="ZINC-FINGER HOMEODOMAIN PROTEIN 2"/>
    <property type="match status" value="1"/>
</dbReference>
<keyword evidence="10" id="KW-0804">Transcription</keyword>
<sequence length="311" mass="32657">MELHQHLEPPPPPPPQRRPWPPPKEMAGDHDVKPRGVLPLSLSNGFLGKKTTPAAEAAAAPSSPPPAVYRECMRNHAAALGGHTLDGCGEFMLSPVSVSDAAEEPSALACAACGCHRNFHRRVLRREEREGDDRSSSPAAAPFGSIGHRMLVGLGGGLPGRPAGPPSGARRIPQRKRFRTRFSLEQKARMKEVCERLGWRMQKRDEGLVEECCREIGVSRGVFKVWMHNNKHNFLGGPSSRRAATAGGGGGVGGSPPDGSGAAGGGDSEEDSSCRGGDVAGDAFDNGGGGGGGDHAVKCPSSKRQCMQGED</sequence>
<evidence type="ECO:0000313" key="15">
    <source>
        <dbReference type="Proteomes" id="UP000663760"/>
    </source>
</evidence>
<evidence type="ECO:0000256" key="12">
    <source>
        <dbReference type="SAM" id="MobiDB-lite"/>
    </source>
</evidence>
<protein>
    <recommendedName>
        <fullName evidence="13">ZF-HD dimerization-type domain-containing protein</fullName>
    </recommendedName>
</protein>
<dbReference type="NCBIfam" id="TIGR01565">
    <property type="entry name" value="homeo_ZF_HD"/>
    <property type="match status" value="1"/>
</dbReference>
<name>A0A7I8KTX6_SPIIN</name>
<dbReference type="SUPFAM" id="SSF46689">
    <property type="entry name" value="Homeodomain-like"/>
    <property type="match status" value="1"/>
</dbReference>
<dbReference type="AlphaFoldDB" id="A0A7I8KTX6"/>
<dbReference type="GO" id="GO:0005634">
    <property type="term" value="C:nucleus"/>
    <property type="evidence" value="ECO:0007669"/>
    <property type="project" value="UniProtKB-SubCell"/>
</dbReference>
<feature type="compositionally biased region" description="Low complexity" evidence="12">
    <location>
        <begin position="236"/>
        <end position="245"/>
    </location>
</feature>
<feature type="region of interest" description="Disordered" evidence="12">
    <location>
        <begin position="156"/>
        <end position="178"/>
    </location>
</feature>
<evidence type="ECO:0000256" key="5">
    <source>
        <dbReference type="ARBA" id="ARBA00022771"/>
    </source>
</evidence>
<gene>
    <name evidence="14" type="ORF">SI8410_08011769</name>
</gene>
<keyword evidence="9" id="KW-0371">Homeobox</keyword>
<reference evidence="14" key="1">
    <citation type="submission" date="2020-02" db="EMBL/GenBank/DDBJ databases">
        <authorList>
            <person name="Scholz U."/>
            <person name="Mascher M."/>
            <person name="Fiebig A."/>
        </authorList>
    </citation>
    <scope>NUCLEOTIDE SEQUENCE</scope>
</reference>
<keyword evidence="7" id="KW-0805">Transcription regulation</keyword>
<dbReference type="InterPro" id="IPR009057">
    <property type="entry name" value="Homeodomain-like_sf"/>
</dbReference>
<evidence type="ECO:0000256" key="4">
    <source>
        <dbReference type="ARBA" id="ARBA00022723"/>
    </source>
</evidence>
<organism evidence="14 15">
    <name type="scientific">Spirodela intermedia</name>
    <name type="common">Intermediate duckweed</name>
    <dbReference type="NCBI Taxonomy" id="51605"/>
    <lineage>
        <taxon>Eukaryota</taxon>
        <taxon>Viridiplantae</taxon>
        <taxon>Streptophyta</taxon>
        <taxon>Embryophyta</taxon>
        <taxon>Tracheophyta</taxon>
        <taxon>Spermatophyta</taxon>
        <taxon>Magnoliopsida</taxon>
        <taxon>Liliopsida</taxon>
        <taxon>Araceae</taxon>
        <taxon>Lemnoideae</taxon>
        <taxon>Spirodela</taxon>
    </lineage>
</organism>
<dbReference type="GO" id="GO:0008270">
    <property type="term" value="F:zinc ion binding"/>
    <property type="evidence" value="ECO:0007669"/>
    <property type="project" value="UniProtKB-KW"/>
</dbReference>
<feature type="compositionally biased region" description="Gly residues" evidence="12">
    <location>
        <begin position="246"/>
        <end position="266"/>
    </location>
</feature>
<dbReference type="GO" id="GO:0003700">
    <property type="term" value="F:DNA-binding transcription factor activity"/>
    <property type="evidence" value="ECO:0007669"/>
    <property type="project" value="TreeGrafter"/>
</dbReference>
<comment type="subcellular location">
    <subcellularLocation>
        <location evidence="2">Nucleus</location>
    </subcellularLocation>
</comment>
<comment type="function">
    <text evidence="1">Putative transcription factor.</text>
</comment>
<evidence type="ECO:0000256" key="3">
    <source>
        <dbReference type="ARBA" id="ARBA00011416"/>
    </source>
</evidence>
<dbReference type="OrthoDB" id="1929626at2759"/>
<keyword evidence="4" id="KW-0479">Metal-binding</keyword>
<evidence type="ECO:0000259" key="13">
    <source>
        <dbReference type="PROSITE" id="PS51523"/>
    </source>
</evidence>
<keyword evidence="11" id="KW-0539">Nucleus</keyword>
<evidence type="ECO:0000256" key="9">
    <source>
        <dbReference type="ARBA" id="ARBA00023155"/>
    </source>
</evidence>
<dbReference type="GO" id="GO:0000976">
    <property type="term" value="F:transcription cis-regulatory region binding"/>
    <property type="evidence" value="ECO:0007669"/>
    <property type="project" value="TreeGrafter"/>
</dbReference>
<evidence type="ECO:0000256" key="8">
    <source>
        <dbReference type="ARBA" id="ARBA00023125"/>
    </source>
</evidence>
<keyword evidence="15" id="KW-1185">Reference proteome</keyword>
<evidence type="ECO:0000256" key="6">
    <source>
        <dbReference type="ARBA" id="ARBA00022833"/>
    </source>
</evidence>
<feature type="compositionally biased region" description="Low complexity" evidence="12">
    <location>
        <begin position="274"/>
        <end position="285"/>
    </location>
</feature>
<evidence type="ECO:0000256" key="2">
    <source>
        <dbReference type="ARBA" id="ARBA00004123"/>
    </source>
</evidence>
<dbReference type="GO" id="GO:0050793">
    <property type="term" value="P:regulation of developmental process"/>
    <property type="evidence" value="ECO:0007669"/>
    <property type="project" value="TreeGrafter"/>
</dbReference>
<evidence type="ECO:0000313" key="14">
    <source>
        <dbReference type="EMBL" id="CAA7401091.1"/>
    </source>
</evidence>
<proteinExistence type="predicted"/>
<feature type="domain" description="ZF-HD dimerization-type" evidence="13">
    <location>
        <begin position="69"/>
        <end position="123"/>
    </location>
</feature>
<feature type="region of interest" description="Disordered" evidence="12">
    <location>
        <begin position="234"/>
        <end position="311"/>
    </location>
</feature>
<evidence type="ECO:0000256" key="11">
    <source>
        <dbReference type="ARBA" id="ARBA00023242"/>
    </source>
</evidence>
<feature type="region of interest" description="Disordered" evidence="12">
    <location>
        <begin position="1"/>
        <end position="46"/>
    </location>
</feature>
<evidence type="ECO:0000256" key="10">
    <source>
        <dbReference type="ARBA" id="ARBA00023163"/>
    </source>
</evidence>
<evidence type="ECO:0000256" key="7">
    <source>
        <dbReference type="ARBA" id="ARBA00023015"/>
    </source>
</evidence>
<comment type="subunit">
    <text evidence="3">Homo- and heterodimer with other ZFHD proteins.</text>
</comment>
<dbReference type="EMBL" id="LR746271">
    <property type="protein sequence ID" value="CAA7401091.1"/>
    <property type="molecule type" value="Genomic_DNA"/>
</dbReference>
<dbReference type="Gene3D" id="1.10.10.60">
    <property type="entry name" value="Homeodomain-like"/>
    <property type="match status" value="1"/>
</dbReference>
<dbReference type="PROSITE" id="PS51523">
    <property type="entry name" value="ZF_HD_DIMER"/>
    <property type="match status" value="1"/>
</dbReference>
<keyword evidence="8" id="KW-0238">DNA-binding</keyword>
<feature type="compositionally biased region" description="Pro residues" evidence="12">
    <location>
        <begin position="8"/>
        <end position="24"/>
    </location>
</feature>
<keyword evidence="5" id="KW-0863">Zinc-finger</keyword>
<dbReference type="Proteomes" id="UP000663760">
    <property type="component" value="Chromosome 8"/>
</dbReference>
<accession>A0A7I8KTX6</accession>
<dbReference type="InterPro" id="IPR006456">
    <property type="entry name" value="ZF_HD_homeobox_Cys/His_dimer"/>
</dbReference>
<dbReference type="PANTHER" id="PTHR31948:SF72">
    <property type="entry name" value="ZINC-FINGER HOMEODOMAIN PROTEIN 10"/>
    <property type="match status" value="1"/>
</dbReference>
<dbReference type="NCBIfam" id="TIGR01566">
    <property type="entry name" value="ZF_HD_prot_N"/>
    <property type="match status" value="1"/>
</dbReference>